<feature type="compositionally biased region" description="Basic and acidic residues" evidence="1">
    <location>
        <begin position="190"/>
        <end position="204"/>
    </location>
</feature>
<dbReference type="AlphaFoldDB" id="A0A9N9QT41"/>
<evidence type="ECO:0000256" key="1">
    <source>
        <dbReference type="SAM" id="MobiDB-lite"/>
    </source>
</evidence>
<feature type="region of interest" description="Disordered" evidence="1">
    <location>
        <begin position="407"/>
        <end position="533"/>
    </location>
</feature>
<evidence type="ECO:0000313" key="3">
    <source>
        <dbReference type="EMBL" id="CAG9782453.1"/>
    </source>
</evidence>
<reference evidence="3" key="1">
    <citation type="submission" date="2021-12" db="EMBL/GenBank/DDBJ databases">
        <authorList>
            <person name="King R."/>
        </authorList>
    </citation>
    <scope>NUCLEOTIDE SEQUENCE</scope>
</reference>
<dbReference type="Proteomes" id="UP001153714">
    <property type="component" value="Chromosome 1"/>
</dbReference>
<name>A0A9N9QT41_9NEOP</name>
<feature type="compositionally biased region" description="Basic and acidic residues" evidence="1">
    <location>
        <begin position="162"/>
        <end position="183"/>
    </location>
</feature>
<gene>
    <name evidence="3" type="ORF">DIATSA_LOCUS710</name>
</gene>
<feature type="chain" id="PRO_5040377383" evidence="2">
    <location>
        <begin position="19"/>
        <end position="533"/>
    </location>
</feature>
<feature type="region of interest" description="Disordered" evidence="1">
    <location>
        <begin position="147"/>
        <end position="340"/>
    </location>
</feature>
<keyword evidence="2" id="KW-0732">Signal</keyword>
<organism evidence="3 4">
    <name type="scientific">Diatraea saccharalis</name>
    <name type="common">sugarcane borer</name>
    <dbReference type="NCBI Taxonomy" id="40085"/>
    <lineage>
        <taxon>Eukaryota</taxon>
        <taxon>Metazoa</taxon>
        <taxon>Ecdysozoa</taxon>
        <taxon>Arthropoda</taxon>
        <taxon>Hexapoda</taxon>
        <taxon>Insecta</taxon>
        <taxon>Pterygota</taxon>
        <taxon>Neoptera</taxon>
        <taxon>Endopterygota</taxon>
        <taxon>Lepidoptera</taxon>
        <taxon>Glossata</taxon>
        <taxon>Ditrysia</taxon>
        <taxon>Pyraloidea</taxon>
        <taxon>Crambidae</taxon>
        <taxon>Crambinae</taxon>
        <taxon>Diatraea</taxon>
    </lineage>
</organism>
<protein>
    <submittedName>
        <fullName evidence="3">Uncharacterized protein</fullName>
    </submittedName>
</protein>
<sequence length="533" mass="59850">MAFFVYSVIFLCLVSVNALSIEKVSGRNNVTKRQAEFFPDWVPFKNKHGDELGEFVSVPKTKLKKRLAPPVNFILRAVAEPEGDDYYDKGQGESDSDDYYEKKEWSDTNRPAEAVEGDKSLNHTDISDIDGVVNIITTKPDIDVSKIHIPHYNNNNNNTTTEKNEPKDSSSDEVKDKETKSVEVENNESGENKSTDKKSDKKYEEDAEYEEPDVEKQKPEISDEEQSENDAKKAKILDSVDELKERHAEEQRAISEKVKEEEIFREEQERNNLAHNPEVGKYDNHAGHKKMSDYDEYEDKEESVHDKYKINSLKNAATTTRQPKKPKKLKNKDKKEAVGKLSVFKNPQLYMIYDDEIANETPTTKTPTTQMSTSKNPTTTSKHSRFSSRYATTTVIPDIEENVRISLVPQDEGKEGEPTLFFPKTRKNKRRRKNKKTTPEPDSYVAETVKDKGLTTAPEFPTTATGPDNTATGSDITGTGLDTTGADTVTTAQESAPTAVSDAVPASSDHKGHGSKNGNYKKGKSDKTNTLTT</sequence>
<dbReference type="OrthoDB" id="7491416at2759"/>
<proteinExistence type="predicted"/>
<feature type="compositionally biased region" description="Basic residues" evidence="1">
    <location>
        <begin position="322"/>
        <end position="332"/>
    </location>
</feature>
<dbReference type="EMBL" id="OU893332">
    <property type="protein sequence ID" value="CAG9782453.1"/>
    <property type="molecule type" value="Genomic_DNA"/>
</dbReference>
<feature type="compositionally biased region" description="Polar residues" evidence="1">
    <location>
        <begin position="376"/>
        <end position="393"/>
    </location>
</feature>
<feature type="compositionally biased region" description="Basic residues" evidence="1">
    <location>
        <begin position="424"/>
        <end position="436"/>
    </location>
</feature>
<feature type="signal peptide" evidence="2">
    <location>
        <begin position="1"/>
        <end position="18"/>
    </location>
</feature>
<keyword evidence="4" id="KW-1185">Reference proteome</keyword>
<feature type="compositionally biased region" description="Polar residues" evidence="1">
    <location>
        <begin position="462"/>
        <end position="471"/>
    </location>
</feature>
<feature type="region of interest" description="Disordered" evidence="1">
    <location>
        <begin position="84"/>
        <end position="125"/>
    </location>
</feature>
<feature type="compositionally biased region" description="Low complexity" evidence="1">
    <location>
        <begin position="472"/>
        <end position="491"/>
    </location>
</feature>
<feature type="region of interest" description="Disordered" evidence="1">
    <location>
        <begin position="359"/>
        <end position="393"/>
    </location>
</feature>
<reference evidence="3" key="2">
    <citation type="submission" date="2022-10" db="EMBL/GenBank/DDBJ databases">
        <authorList>
            <consortium name="ENA_rothamsted_submissions"/>
            <consortium name="culmorum"/>
            <person name="King R."/>
        </authorList>
    </citation>
    <scope>NUCLEOTIDE SEQUENCE</scope>
</reference>
<evidence type="ECO:0000256" key="2">
    <source>
        <dbReference type="SAM" id="SignalP"/>
    </source>
</evidence>
<evidence type="ECO:0000313" key="4">
    <source>
        <dbReference type="Proteomes" id="UP001153714"/>
    </source>
</evidence>
<accession>A0A9N9QT41</accession>
<feature type="compositionally biased region" description="Basic and acidic residues" evidence="1">
    <location>
        <begin position="229"/>
        <end position="293"/>
    </location>
</feature>
<feature type="compositionally biased region" description="Basic and acidic residues" evidence="1">
    <location>
        <begin position="116"/>
        <end position="125"/>
    </location>
</feature>
<feature type="compositionally biased region" description="Polar residues" evidence="1">
    <location>
        <begin position="312"/>
        <end position="321"/>
    </location>
</feature>
<feature type="compositionally biased region" description="Low complexity" evidence="1">
    <location>
        <begin position="361"/>
        <end position="375"/>
    </location>
</feature>